<evidence type="ECO:0000313" key="3">
    <source>
        <dbReference type="Proteomes" id="UP001342631"/>
    </source>
</evidence>
<reference evidence="2 3" key="1">
    <citation type="journal article" date="2024" name="Arch. Microbiol.">
        <title>Corallococcus caeni sp. nov., a novel myxobacterium isolated from activated sludge.</title>
        <authorList>
            <person name="Tomita S."/>
            <person name="Nakai R."/>
            <person name="Kuroda K."/>
            <person name="Kurashita H."/>
            <person name="Hatamoto M."/>
            <person name="Yamaguchi T."/>
            <person name="Narihiro T."/>
        </authorList>
    </citation>
    <scope>NUCLEOTIDE SEQUENCE [LARGE SCALE GENOMIC DNA]</scope>
    <source>
        <strain evidence="2 3">NO1</strain>
    </source>
</reference>
<gene>
    <name evidence="2" type="ORF">ASNO1_39410</name>
</gene>
<organism evidence="2 3">
    <name type="scientific">Corallococcus caeni</name>
    <dbReference type="NCBI Taxonomy" id="3082388"/>
    <lineage>
        <taxon>Bacteria</taxon>
        <taxon>Pseudomonadati</taxon>
        <taxon>Myxococcota</taxon>
        <taxon>Myxococcia</taxon>
        <taxon>Myxococcales</taxon>
        <taxon>Cystobacterineae</taxon>
        <taxon>Myxococcaceae</taxon>
        <taxon>Corallococcus</taxon>
    </lineage>
</organism>
<protein>
    <submittedName>
        <fullName evidence="2">Uncharacterized protein</fullName>
    </submittedName>
</protein>
<dbReference type="EMBL" id="BTTX01000003">
    <property type="protein sequence ID" value="GMU07688.1"/>
    <property type="molecule type" value="Genomic_DNA"/>
</dbReference>
<sequence>MGRPSIAPRAPSQALSFRTGGIHRAPRFPAPQARVGGLANSVRAPAFDRTRPSALCFSLSRAAPGAGGLTSMRPHRGDPHPSGHHPALATASRARTGARA</sequence>
<evidence type="ECO:0000256" key="1">
    <source>
        <dbReference type="SAM" id="MobiDB-lite"/>
    </source>
</evidence>
<comment type="caution">
    <text evidence="2">The sequence shown here is derived from an EMBL/GenBank/DDBJ whole genome shotgun (WGS) entry which is preliminary data.</text>
</comment>
<name>A0ABQ6QUI0_9BACT</name>
<feature type="region of interest" description="Disordered" evidence="1">
    <location>
        <begin position="64"/>
        <end position="100"/>
    </location>
</feature>
<accession>A0ABQ6QUI0</accession>
<evidence type="ECO:0000313" key="2">
    <source>
        <dbReference type="EMBL" id="GMU07688.1"/>
    </source>
</evidence>
<dbReference type="Proteomes" id="UP001342631">
    <property type="component" value="Unassembled WGS sequence"/>
</dbReference>
<feature type="compositionally biased region" description="Low complexity" evidence="1">
    <location>
        <begin position="87"/>
        <end position="100"/>
    </location>
</feature>
<proteinExistence type="predicted"/>
<feature type="region of interest" description="Disordered" evidence="1">
    <location>
        <begin position="1"/>
        <end position="32"/>
    </location>
</feature>
<keyword evidence="3" id="KW-1185">Reference proteome</keyword>